<dbReference type="AlphaFoldDB" id="A0A1Q9LNX5"/>
<dbReference type="RefSeq" id="WP_075974613.1">
    <property type="nucleotide sequence ID" value="NZ_MKQR01000009.1"/>
</dbReference>
<dbReference type="EMBL" id="MKQR01000009">
    <property type="protein sequence ID" value="OLR93715.1"/>
    <property type="molecule type" value="Genomic_DNA"/>
</dbReference>
<evidence type="ECO:0000256" key="1">
    <source>
        <dbReference type="SAM" id="Phobius"/>
    </source>
</evidence>
<feature type="transmembrane region" description="Helical" evidence="1">
    <location>
        <begin position="52"/>
        <end position="69"/>
    </location>
</feature>
<keyword evidence="3" id="KW-1185">Reference proteome</keyword>
<evidence type="ECO:0000313" key="2">
    <source>
        <dbReference type="EMBL" id="OLR93715.1"/>
    </source>
</evidence>
<dbReference type="Proteomes" id="UP000186040">
    <property type="component" value="Unassembled WGS sequence"/>
</dbReference>
<keyword evidence="1" id="KW-0812">Transmembrane</keyword>
<proteinExistence type="predicted"/>
<feature type="transmembrane region" description="Helical" evidence="1">
    <location>
        <begin position="104"/>
        <end position="125"/>
    </location>
</feature>
<sequence>MRGLVHSYLFLRRAIGTLGLLLPLVLIAGGYLADGRVLSSISGYYYSPVRDIFVGAMCAIGVFLFSYRGYDRVDDLASDVAAVAAIGLALLPTTPPDPSEHAKLIGVLHLVFAGIFFLSLAYFCLVLFRKSDDPTPTPRKAARNRVYVACGLAIIGSLALIVASGPLGIPGELRPALWLETVATMAFGLAWLTKGEAILGDLSGERAPTEVSPAG</sequence>
<gene>
    <name evidence="2" type="ORF">BJP25_15780</name>
</gene>
<dbReference type="OrthoDB" id="9803163at2"/>
<feature type="transmembrane region" description="Helical" evidence="1">
    <location>
        <begin position="146"/>
        <end position="169"/>
    </location>
</feature>
<name>A0A1Q9LNX5_9PSEU</name>
<keyword evidence="1" id="KW-1133">Transmembrane helix</keyword>
<evidence type="ECO:0000313" key="3">
    <source>
        <dbReference type="Proteomes" id="UP000186040"/>
    </source>
</evidence>
<accession>A0A1Q9LNX5</accession>
<dbReference type="STRING" id="1193682.BJP25_15780"/>
<keyword evidence="1" id="KW-0472">Membrane</keyword>
<feature type="transmembrane region" description="Helical" evidence="1">
    <location>
        <begin position="12"/>
        <end position="32"/>
    </location>
</feature>
<protein>
    <submittedName>
        <fullName evidence="2">DUF998 domain-containing protein</fullName>
    </submittedName>
</protein>
<organism evidence="2 3">
    <name type="scientific">Actinokineospora bangkokensis</name>
    <dbReference type="NCBI Taxonomy" id="1193682"/>
    <lineage>
        <taxon>Bacteria</taxon>
        <taxon>Bacillati</taxon>
        <taxon>Actinomycetota</taxon>
        <taxon>Actinomycetes</taxon>
        <taxon>Pseudonocardiales</taxon>
        <taxon>Pseudonocardiaceae</taxon>
        <taxon>Actinokineospora</taxon>
    </lineage>
</organism>
<feature type="transmembrane region" description="Helical" evidence="1">
    <location>
        <begin position="76"/>
        <end position="92"/>
    </location>
</feature>
<comment type="caution">
    <text evidence="2">The sequence shown here is derived from an EMBL/GenBank/DDBJ whole genome shotgun (WGS) entry which is preliminary data.</text>
</comment>
<reference evidence="2 3" key="1">
    <citation type="submission" date="2016-10" db="EMBL/GenBank/DDBJ databases">
        <title>The Draft Genome Sequence of Actinokineospora bangkokensis 44EHWT reveals the biosynthetic pathway of antifungal compounds Thailandins with unusual extender unit butylmalonyl-CoA.</title>
        <authorList>
            <person name="Greule A."/>
            <person name="Intra B."/>
            <person name="Flemming S."/>
            <person name="Rommel M.G."/>
            <person name="Panbangred W."/>
            <person name="Bechthold A."/>
        </authorList>
    </citation>
    <scope>NUCLEOTIDE SEQUENCE [LARGE SCALE GENOMIC DNA]</scope>
    <source>
        <strain evidence="2 3">44EHW</strain>
    </source>
</reference>